<sequence>MGSNSSVKYVLTYKKMGELISIDTFTSVFDALNYCQTEGIEEPVDIKRHEIIEERMLNRSQIFELLQRPE</sequence>
<evidence type="ECO:0000313" key="1">
    <source>
        <dbReference type="EMBL" id="AHC15323.1"/>
    </source>
</evidence>
<name>V5WHN1_9SPIO</name>
<dbReference type="OrthoDB" id="9921244at2"/>
<accession>V5WHN1</accession>
<organism evidence="1 2">
    <name type="scientific">Salinispira pacifica</name>
    <dbReference type="NCBI Taxonomy" id="1307761"/>
    <lineage>
        <taxon>Bacteria</taxon>
        <taxon>Pseudomonadati</taxon>
        <taxon>Spirochaetota</taxon>
        <taxon>Spirochaetia</taxon>
        <taxon>Spirochaetales</taxon>
        <taxon>Spirochaetaceae</taxon>
        <taxon>Salinispira</taxon>
    </lineage>
</organism>
<dbReference type="STRING" id="1307761.L21SP2_1952"/>
<dbReference type="AlphaFoldDB" id="V5WHN1"/>
<proteinExistence type="predicted"/>
<dbReference type="RefSeq" id="WP_024268240.1">
    <property type="nucleotide sequence ID" value="NC_023035.1"/>
</dbReference>
<dbReference type="KEGG" id="slr:L21SP2_1952"/>
<dbReference type="HOGENOM" id="CLU_2755534_0_0_12"/>
<protein>
    <submittedName>
        <fullName evidence="1">Uncharacterized protein</fullName>
    </submittedName>
</protein>
<dbReference type="EMBL" id="CP006939">
    <property type="protein sequence ID" value="AHC15323.1"/>
    <property type="molecule type" value="Genomic_DNA"/>
</dbReference>
<evidence type="ECO:0000313" key="2">
    <source>
        <dbReference type="Proteomes" id="UP000018680"/>
    </source>
</evidence>
<reference evidence="1 2" key="1">
    <citation type="journal article" date="2015" name="Stand. Genomic Sci.">
        <title>Complete genome sequence and description of Salinispira pacifica gen. nov., sp. nov., a novel spirochaete isolated form a hypersaline microbial mat.</title>
        <authorList>
            <person name="Ben Hania W."/>
            <person name="Joseph M."/>
            <person name="Schumann P."/>
            <person name="Bunk B."/>
            <person name="Fiebig A."/>
            <person name="Sproer C."/>
            <person name="Klenk H.P."/>
            <person name="Fardeau M.L."/>
            <person name="Spring S."/>
        </authorList>
    </citation>
    <scope>NUCLEOTIDE SEQUENCE [LARGE SCALE GENOMIC DNA]</scope>
    <source>
        <strain evidence="1 2">L21-RPul-D2</strain>
    </source>
</reference>
<keyword evidence="2" id="KW-1185">Reference proteome</keyword>
<dbReference type="Proteomes" id="UP000018680">
    <property type="component" value="Chromosome"/>
</dbReference>
<gene>
    <name evidence="1" type="ORF">L21SP2_1952</name>
</gene>